<dbReference type="SUPFAM" id="SSF69754">
    <property type="entry name" value="Ribosome binding protein Y (YfiA homologue)"/>
    <property type="match status" value="1"/>
</dbReference>
<dbReference type="InterPro" id="IPR036567">
    <property type="entry name" value="RHF-like"/>
</dbReference>
<feature type="compositionally biased region" description="Basic residues" evidence="1">
    <location>
        <begin position="130"/>
        <end position="154"/>
    </location>
</feature>
<evidence type="ECO:0000256" key="1">
    <source>
        <dbReference type="SAM" id="MobiDB-lite"/>
    </source>
</evidence>
<dbReference type="AlphaFoldDB" id="A0A4P2QPJ5"/>
<dbReference type="Gene3D" id="3.30.160.100">
    <property type="entry name" value="Ribosome hibernation promotion factor-like"/>
    <property type="match status" value="1"/>
</dbReference>
<reference evidence="2 3" key="1">
    <citation type="submission" date="2015-09" db="EMBL/GenBank/DDBJ databases">
        <title>Sorangium comparison.</title>
        <authorList>
            <person name="Zaburannyi N."/>
            <person name="Bunk B."/>
            <person name="Overmann J."/>
            <person name="Mueller R."/>
        </authorList>
    </citation>
    <scope>NUCLEOTIDE SEQUENCE [LARGE SCALE GENOMIC DNA]</scope>
    <source>
        <strain evidence="2 3">So ce836</strain>
    </source>
</reference>
<dbReference type="InterPro" id="IPR003489">
    <property type="entry name" value="RHF/RaiA"/>
</dbReference>
<feature type="region of interest" description="Disordered" evidence="1">
    <location>
        <begin position="1"/>
        <end position="38"/>
    </location>
</feature>
<dbReference type="RefSeq" id="WP_129575763.1">
    <property type="nucleotide sequence ID" value="NZ_CP012672.1"/>
</dbReference>
<proteinExistence type="predicted"/>
<sequence>MADRTRKVATSKSRAALPAELPRPVKRTGSSRGQPPAHVRTIGVDLDPTDREYIRLKLGRRLSKFGTSIERISVRLTDTNGPRGGIDKICRIKVVLSGLPSVVAEHRDESKRAAIDGALSRIEPAVRSRVGRARMKPLHGRASRPLVRTRRTPRRGSEPAREPATPRTRSSAV</sequence>
<evidence type="ECO:0008006" key="4">
    <source>
        <dbReference type="Google" id="ProtNLM"/>
    </source>
</evidence>
<organism evidence="2 3">
    <name type="scientific">Sorangium cellulosum</name>
    <name type="common">Polyangium cellulosum</name>
    <dbReference type="NCBI Taxonomy" id="56"/>
    <lineage>
        <taxon>Bacteria</taxon>
        <taxon>Pseudomonadati</taxon>
        <taxon>Myxococcota</taxon>
        <taxon>Polyangia</taxon>
        <taxon>Polyangiales</taxon>
        <taxon>Polyangiaceae</taxon>
        <taxon>Sorangium</taxon>
    </lineage>
</organism>
<accession>A0A4P2QPJ5</accession>
<dbReference type="EMBL" id="CP012672">
    <property type="protein sequence ID" value="AUX32097.1"/>
    <property type="molecule type" value="Genomic_DNA"/>
</dbReference>
<dbReference type="Proteomes" id="UP000295497">
    <property type="component" value="Chromosome"/>
</dbReference>
<evidence type="ECO:0000313" key="3">
    <source>
        <dbReference type="Proteomes" id="UP000295497"/>
    </source>
</evidence>
<name>A0A4P2QPJ5_SORCE</name>
<feature type="region of interest" description="Disordered" evidence="1">
    <location>
        <begin position="130"/>
        <end position="173"/>
    </location>
</feature>
<gene>
    <name evidence="2" type="ORF">SOCE836_042330</name>
</gene>
<evidence type="ECO:0000313" key="2">
    <source>
        <dbReference type="EMBL" id="AUX32097.1"/>
    </source>
</evidence>
<protein>
    <recommendedName>
        <fullName evidence="4">HPF/RaiA family ribosome-associated protein</fullName>
    </recommendedName>
</protein>
<dbReference type="Pfam" id="PF02482">
    <property type="entry name" value="Ribosomal_S30AE"/>
    <property type="match status" value="1"/>
</dbReference>